<name>A0A0F9DCQ4_9ZZZZ</name>
<dbReference type="EMBL" id="LAZR01042327">
    <property type="protein sequence ID" value="KKL09783.1"/>
    <property type="molecule type" value="Genomic_DNA"/>
</dbReference>
<feature type="non-terminal residue" evidence="1">
    <location>
        <position position="118"/>
    </location>
</feature>
<dbReference type="AlphaFoldDB" id="A0A0F9DCQ4"/>
<evidence type="ECO:0000313" key="1">
    <source>
        <dbReference type="EMBL" id="KKL09783.1"/>
    </source>
</evidence>
<organism evidence="1">
    <name type="scientific">marine sediment metagenome</name>
    <dbReference type="NCBI Taxonomy" id="412755"/>
    <lineage>
        <taxon>unclassified sequences</taxon>
        <taxon>metagenomes</taxon>
        <taxon>ecological metagenomes</taxon>
    </lineage>
</organism>
<sequence length="118" mass="13012">MIGSNTSTALVASAAQRKIKRGTVEGTVGEGWQAHLWDIYEQLGPVHYGINFKRHSAEKIDYFIAEVSEDEPSRSEDQKSNEALERLGDIAGIVSEFVAQENVAGEGYLVGQERQDDD</sequence>
<reference evidence="1" key="1">
    <citation type="journal article" date="2015" name="Nature">
        <title>Complex archaea that bridge the gap between prokaryotes and eukaryotes.</title>
        <authorList>
            <person name="Spang A."/>
            <person name="Saw J.H."/>
            <person name="Jorgensen S.L."/>
            <person name="Zaremba-Niedzwiedzka K."/>
            <person name="Martijn J."/>
            <person name="Lind A.E."/>
            <person name="van Eijk R."/>
            <person name="Schleper C."/>
            <person name="Guy L."/>
            <person name="Ettema T.J."/>
        </authorList>
    </citation>
    <scope>NUCLEOTIDE SEQUENCE</scope>
</reference>
<gene>
    <name evidence="1" type="ORF">LCGC14_2562390</name>
</gene>
<protein>
    <submittedName>
        <fullName evidence="1">Uncharacterized protein</fullName>
    </submittedName>
</protein>
<accession>A0A0F9DCQ4</accession>
<comment type="caution">
    <text evidence="1">The sequence shown here is derived from an EMBL/GenBank/DDBJ whole genome shotgun (WGS) entry which is preliminary data.</text>
</comment>
<proteinExistence type="predicted"/>